<comment type="caution">
    <text evidence="3">The sequence shown here is derived from an EMBL/GenBank/DDBJ whole genome shotgun (WGS) entry which is preliminary data.</text>
</comment>
<evidence type="ECO:0000256" key="2">
    <source>
        <dbReference type="SAM" id="SignalP"/>
    </source>
</evidence>
<evidence type="ECO:0000256" key="1">
    <source>
        <dbReference type="SAM" id="MobiDB-lite"/>
    </source>
</evidence>
<accession>A0A1E8FKI1</accession>
<feature type="chain" id="PRO_5009214532" description="Outer membrane protein beta-barrel domain-containing protein" evidence="2">
    <location>
        <begin position="23"/>
        <end position="260"/>
    </location>
</feature>
<keyword evidence="2" id="KW-0732">Signal</keyword>
<dbReference type="Proteomes" id="UP000176037">
    <property type="component" value="Unassembled WGS sequence"/>
</dbReference>
<organism evidence="3 4">
    <name type="scientific">Alteromonas lipolytica</name>
    <dbReference type="NCBI Taxonomy" id="1856405"/>
    <lineage>
        <taxon>Bacteria</taxon>
        <taxon>Pseudomonadati</taxon>
        <taxon>Pseudomonadota</taxon>
        <taxon>Gammaproteobacteria</taxon>
        <taxon>Alteromonadales</taxon>
        <taxon>Alteromonadaceae</taxon>
        <taxon>Alteromonas/Salinimonas group</taxon>
        <taxon>Alteromonas</taxon>
    </lineage>
</organism>
<feature type="region of interest" description="Disordered" evidence="1">
    <location>
        <begin position="75"/>
        <end position="97"/>
    </location>
</feature>
<gene>
    <name evidence="3" type="ORF">BFC17_09655</name>
</gene>
<dbReference type="EMBL" id="MJIC01000004">
    <property type="protein sequence ID" value="OFI35943.1"/>
    <property type="molecule type" value="Genomic_DNA"/>
</dbReference>
<keyword evidence="4" id="KW-1185">Reference proteome</keyword>
<evidence type="ECO:0000313" key="4">
    <source>
        <dbReference type="Proteomes" id="UP000176037"/>
    </source>
</evidence>
<dbReference type="OrthoDB" id="6383591at2"/>
<protein>
    <recommendedName>
        <fullName evidence="5">Outer membrane protein beta-barrel domain-containing protein</fullName>
    </recommendedName>
</protein>
<feature type="signal peptide" evidence="2">
    <location>
        <begin position="1"/>
        <end position="22"/>
    </location>
</feature>
<reference evidence="3 4" key="1">
    <citation type="submission" date="2016-09" db="EMBL/GenBank/DDBJ databases">
        <title>Alteromonas lipolytica, a new species isolated from sea water.</title>
        <authorList>
            <person name="Wu Y.-H."/>
            <person name="Cheng H."/>
            <person name="Xu X.-W."/>
        </authorList>
    </citation>
    <scope>NUCLEOTIDE SEQUENCE [LARGE SCALE GENOMIC DNA]</scope>
    <source>
        <strain evidence="3 4">JW12</strain>
    </source>
</reference>
<dbReference type="AlphaFoldDB" id="A0A1E8FKI1"/>
<evidence type="ECO:0008006" key="5">
    <source>
        <dbReference type="Google" id="ProtNLM"/>
    </source>
</evidence>
<evidence type="ECO:0000313" key="3">
    <source>
        <dbReference type="EMBL" id="OFI35943.1"/>
    </source>
</evidence>
<name>A0A1E8FKI1_9ALTE</name>
<proteinExistence type="predicted"/>
<sequence>MKRYGLTVLPLILLLQPGYAQAQTDKIRYLSGVSMGYSTFEFAEKLDHEVHFPTASVMFGAVSNRWQLSASHGQSVSAGDLSEEEETGDADRTDTDITAGYRVDEHWSVFIGYKRGKTELSFIDRESEDEQAVPAAVNESYAQNGPYVGASYTWRFANAGSVTASLAYAMLSADNAFRANADDDEEPDEIEFDDIAGRVNSDLDGYSFILGWSLPVSTQLVFQSKLKINAYQTDIHYQGQTFRGADEQITSLHIGMAYVF</sequence>
<dbReference type="RefSeq" id="WP_070174787.1">
    <property type="nucleotide sequence ID" value="NZ_BMJR01000004.1"/>
</dbReference>